<dbReference type="GO" id="GO:0016829">
    <property type="term" value="F:lyase activity"/>
    <property type="evidence" value="ECO:0007669"/>
    <property type="project" value="UniProtKB-KW"/>
</dbReference>
<dbReference type="CDD" id="cd00609">
    <property type="entry name" value="AAT_like"/>
    <property type="match status" value="1"/>
</dbReference>
<dbReference type="InterPro" id="IPR051798">
    <property type="entry name" value="Class-II_PLP-Dep_Aminotrans"/>
</dbReference>
<comment type="cofactor">
    <cofactor evidence="1">
        <name>pyridoxal 5'-phosphate</name>
        <dbReference type="ChEBI" id="CHEBI:597326"/>
    </cofactor>
</comment>
<dbReference type="Pfam" id="PF00155">
    <property type="entry name" value="Aminotran_1_2"/>
    <property type="match status" value="1"/>
</dbReference>
<evidence type="ECO:0000259" key="6">
    <source>
        <dbReference type="Pfam" id="PF00155"/>
    </source>
</evidence>
<feature type="domain" description="Aminotransferase class I/classII large" evidence="6">
    <location>
        <begin position="29"/>
        <end position="383"/>
    </location>
</feature>
<comment type="similarity">
    <text evidence="5">Belongs to the class-II pyridoxal-phosphate-dependent aminotransferase family. MalY/PatB cystathionine beta-lyase subfamily.</text>
</comment>
<evidence type="ECO:0000256" key="4">
    <source>
        <dbReference type="ARBA" id="ARBA00023239"/>
    </source>
</evidence>
<reference evidence="7 8" key="1">
    <citation type="submission" date="2021-01" db="EMBL/GenBank/DDBJ databases">
        <title>Carboxyliciviraga sp.nov., isolated from coastal sediments.</title>
        <authorList>
            <person name="Lu D."/>
            <person name="Zhang T."/>
        </authorList>
    </citation>
    <scope>NUCLEOTIDE SEQUENCE [LARGE SCALE GENOMIC DNA]</scope>
    <source>
        <strain evidence="7 8">N1Y132</strain>
    </source>
</reference>
<dbReference type="SUPFAM" id="SSF53383">
    <property type="entry name" value="PLP-dependent transferases"/>
    <property type="match status" value="1"/>
</dbReference>
<evidence type="ECO:0000256" key="3">
    <source>
        <dbReference type="ARBA" id="ARBA00022898"/>
    </source>
</evidence>
<dbReference type="InterPro" id="IPR027619">
    <property type="entry name" value="C-S_lyase_PatB-like"/>
</dbReference>
<evidence type="ECO:0000256" key="5">
    <source>
        <dbReference type="ARBA" id="ARBA00037974"/>
    </source>
</evidence>
<dbReference type="EMBL" id="JAENRR010000040">
    <property type="protein sequence ID" value="MBK3518715.1"/>
    <property type="molecule type" value="Genomic_DNA"/>
</dbReference>
<organism evidence="7 8">
    <name type="scientific">Carboxylicivirga marina</name>
    <dbReference type="NCBI Taxonomy" id="2800988"/>
    <lineage>
        <taxon>Bacteria</taxon>
        <taxon>Pseudomonadati</taxon>
        <taxon>Bacteroidota</taxon>
        <taxon>Bacteroidia</taxon>
        <taxon>Marinilabiliales</taxon>
        <taxon>Marinilabiliaceae</taxon>
        <taxon>Carboxylicivirga</taxon>
    </lineage>
</organism>
<evidence type="ECO:0000256" key="1">
    <source>
        <dbReference type="ARBA" id="ARBA00001933"/>
    </source>
</evidence>
<evidence type="ECO:0000313" key="8">
    <source>
        <dbReference type="Proteomes" id="UP000605676"/>
    </source>
</evidence>
<name>A0ABS1HMN4_9BACT</name>
<dbReference type="InterPro" id="IPR015421">
    <property type="entry name" value="PyrdxlP-dep_Trfase_major"/>
</dbReference>
<dbReference type="InterPro" id="IPR015424">
    <property type="entry name" value="PyrdxlP-dep_Trfase"/>
</dbReference>
<dbReference type="PANTHER" id="PTHR43525">
    <property type="entry name" value="PROTEIN MALY"/>
    <property type="match status" value="1"/>
</dbReference>
<dbReference type="Proteomes" id="UP000605676">
    <property type="component" value="Unassembled WGS sequence"/>
</dbReference>
<dbReference type="NCBIfam" id="TIGR04350">
    <property type="entry name" value="C_S_lyase_PatB"/>
    <property type="match status" value="1"/>
</dbReference>
<dbReference type="InterPro" id="IPR004839">
    <property type="entry name" value="Aminotransferase_I/II_large"/>
</dbReference>
<dbReference type="Gene3D" id="3.90.1150.10">
    <property type="entry name" value="Aspartate Aminotransferase, domain 1"/>
    <property type="match status" value="1"/>
</dbReference>
<evidence type="ECO:0000313" key="7">
    <source>
        <dbReference type="EMBL" id="MBK3518715.1"/>
    </source>
</evidence>
<gene>
    <name evidence="7" type="ORF">JIV24_15315</name>
</gene>
<keyword evidence="4 7" id="KW-0456">Lyase</keyword>
<dbReference type="EC" id="4.4.1.13" evidence="2"/>
<proteinExistence type="inferred from homology"/>
<accession>A0ABS1HMN4</accession>
<dbReference type="RefSeq" id="WP_200465941.1">
    <property type="nucleotide sequence ID" value="NZ_JAENRR010000040.1"/>
</dbReference>
<protein>
    <recommendedName>
        <fullName evidence="2">cysteine-S-conjugate beta-lyase</fullName>
        <ecNumber evidence="2">4.4.1.13</ecNumber>
    </recommendedName>
</protein>
<keyword evidence="3" id="KW-0663">Pyridoxal phosphate</keyword>
<dbReference type="InterPro" id="IPR015422">
    <property type="entry name" value="PyrdxlP-dep_Trfase_small"/>
</dbReference>
<dbReference type="PANTHER" id="PTHR43525:SF1">
    <property type="entry name" value="PROTEIN MALY"/>
    <property type="match status" value="1"/>
</dbReference>
<evidence type="ECO:0000256" key="2">
    <source>
        <dbReference type="ARBA" id="ARBA00012224"/>
    </source>
</evidence>
<sequence length="390" mass="44653">MYDFDKVIERKGTNAYKLDLREKYFGTEDLIPLWVADMDFAAPPEVQKAIQARSNHEVYGYTIRKEEFTEAIVNWCKYKHEWEINKDWIEYSPGVVPALVFSVLAFSNEGDGVIINTPVYPPFYSVIADNGRKVIKNSLINNGSRYEIDYELLEQQAALETTKIYILCSPHNPVGRVWTEEELLKIHSICKKHNVLVLADEIHSDLALFGHKHIPFASISEEAAMNCISFMAPSKTFNIAGFSTSYVVTANDKFLKGYRTTQNRLQLHMGHLYSGVALTSAYNVGKGWLKELTAYLESNVLFIEEFLKNKLPELSFFRPEATYLIWIDFSEWSLNQKHLKEFLAYKAKVGLNDGLSFGAEGRGFMRLNVASPRAVLKQALEQIYESRQLL</sequence>
<comment type="caution">
    <text evidence="7">The sequence shown here is derived from an EMBL/GenBank/DDBJ whole genome shotgun (WGS) entry which is preliminary data.</text>
</comment>
<dbReference type="Gene3D" id="3.40.640.10">
    <property type="entry name" value="Type I PLP-dependent aspartate aminotransferase-like (Major domain)"/>
    <property type="match status" value="1"/>
</dbReference>
<keyword evidence="8" id="KW-1185">Reference proteome</keyword>